<evidence type="ECO:0000313" key="1">
    <source>
        <dbReference type="EMBL" id="KAK1145049.1"/>
    </source>
</evidence>
<keyword evidence="2" id="KW-1185">Reference proteome</keyword>
<name>A0ACC3B4P5_9EURO</name>
<evidence type="ECO:0000313" key="2">
    <source>
        <dbReference type="Proteomes" id="UP001177260"/>
    </source>
</evidence>
<gene>
    <name evidence="1" type="ORF">N8T08_004478</name>
</gene>
<sequence>MSDFKLGNPDHRDNGEMISGTISDDFTGTSLGKKAGGDVELDAEPPRPKSLKFKLTVLFLAIVTLIASMDAVIVGSCLVAIAEDLQSSSVESFWVGTSFLLAQTITIPPYGTTSEIFGRKGPILIATAIFTLGSILCATARNIGWLIGARVVQGIGAGGMIQLVQVILSDISTMSERGLYMAIAALAWSLGTNIGIPLGGVIGSRTTWRWIFYINIPTCMLCIAGLMYSLQLRQDTSSFVNKLGMLDWTGLGVFTCASTLFLVGLTSGGALHPWDSAAVLVPLILGALVFTVFIFTQWRVSSNPMMPLRIFNDRSAIVGFATSFLHGLFLGALQHGVLHASLETMTCIAYAAPAGLVASVLVKRTQRFKYIIVVGWALLAVGMGSNVRFLFHQKNLANLLQSNVDGCGEDQITMHPDSSKAVLYGPRVLISIGGGLLFPTPLFAVQARQNGGDIGIATSVQVFMRSLGTTFGVGLGGVIFQNQWTKEVNRAVIAGRIPPELRLESRVAEIAYQMIREFPSPVQHEYRWVYARSLTTMWYVMMGLSIVGFVISLIARNDEIKGGLSGTQNFQDGTKPADEEARKGAETCG</sequence>
<proteinExistence type="predicted"/>
<dbReference type="Proteomes" id="UP001177260">
    <property type="component" value="Unassembled WGS sequence"/>
</dbReference>
<protein>
    <submittedName>
        <fullName evidence="1">Uncharacterized protein</fullName>
    </submittedName>
</protein>
<comment type="caution">
    <text evidence="1">The sequence shown here is derived from an EMBL/GenBank/DDBJ whole genome shotgun (WGS) entry which is preliminary data.</text>
</comment>
<reference evidence="1 2" key="1">
    <citation type="journal article" date="2023" name="ACS Omega">
        <title>Identification of the Neoaspergillic Acid Biosynthesis Gene Cluster by Establishing an In Vitro CRISPR-Ribonucleoprotein Genetic System in Aspergillus melleus.</title>
        <authorList>
            <person name="Yuan B."/>
            <person name="Grau M.F."/>
            <person name="Murata R.M."/>
            <person name="Torok T."/>
            <person name="Venkateswaran K."/>
            <person name="Stajich J.E."/>
            <person name="Wang C.C.C."/>
        </authorList>
    </citation>
    <scope>NUCLEOTIDE SEQUENCE [LARGE SCALE GENOMIC DNA]</scope>
    <source>
        <strain evidence="1 2">IMV 1140</strain>
    </source>
</reference>
<organism evidence="1 2">
    <name type="scientific">Aspergillus melleus</name>
    <dbReference type="NCBI Taxonomy" id="138277"/>
    <lineage>
        <taxon>Eukaryota</taxon>
        <taxon>Fungi</taxon>
        <taxon>Dikarya</taxon>
        <taxon>Ascomycota</taxon>
        <taxon>Pezizomycotina</taxon>
        <taxon>Eurotiomycetes</taxon>
        <taxon>Eurotiomycetidae</taxon>
        <taxon>Eurotiales</taxon>
        <taxon>Aspergillaceae</taxon>
        <taxon>Aspergillus</taxon>
        <taxon>Aspergillus subgen. Circumdati</taxon>
    </lineage>
</organism>
<accession>A0ACC3B4P5</accession>
<dbReference type="EMBL" id="JAOPJF010000026">
    <property type="protein sequence ID" value="KAK1145049.1"/>
    <property type="molecule type" value="Genomic_DNA"/>
</dbReference>